<sequence length="401" mass="46257">MPESLTVVKKSDRAWSLWPIVPIYPYGYRRTLKREIIPGKLWLFEQVQGIFYVVVPIRMTVIKLSNGGLMAFSPVAPTRECIQMMRELEAEHGEVKYVILPTVTGIEHKYFAGPFAQKFKNSQVYVAPNQWSFPLDLPMSWLGFPAKRTHVLPDDASQTPFFDEFDYAIVGPIELSVKPYTEVAFFHRETRSLLAIDTILSIPLDPPVVNQQDPFPLLFHARDSAQEPLVDTPENRRKGWARISLFSFYFQPQTLDVPPLKQMLKDAAKSPDKSRKNYFGLYPFDWQPGWHQSFEQLRRDGQLLVAPILQTLIFNRGPKAVLAWADKIAQWDFIQIVPCHFTAPIEATPADFRRAFTFLERPNTGNWSGFEHDVPMPDLNTLRQINERIEGEVLLSPKNKR</sequence>
<dbReference type="InterPro" id="IPR025638">
    <property type="entry name" value="DUF4336"/>
</dbReference>
<name>A0A2W4UKB6_9CYAN</name>
<accession>A0A2W4UKB6</accession>
<dbReference type="PANTHER" id="PTHR33835">
    <property type="entry name" value="YALI0C07656P"/>
    <property type="match status" value="1"/>
</dbReference>
<dbReference type="EMBL" id="QBMC01000040">
    <property type="protein sequence ID" value="PZO19637.1"/>
    <property type="molecule type" value="Genomic_DNA"/>
</dbReference>
<comment type="caution">
    <text evidence="1">The sequence shown here is derived from an EMBL/GenBank/DDBJ whole genome shotgun (WGS) entry which is preliminary data.</text>
</comment>
<dbReference type="AlphaFoldDB" id="A0A2W4UKB6"/>
<evidence type="ECO:0000313" key="2">
    <source>
        <dbReference type="Proteomes" id="UP000249354"/>
    </source>
</evidence>
<evidence type="ECO:0000313" key="1">
    <source>
        <dbReference type="EMBL" id="PZO19637.1"/>
    </source>
</evidence>
<organism evidence="1 2">
    <name type="scientific">Leptolyngbya foveolarum</name>
    <dbReference type="NCBI Taxonomy" id="47253"/>
    <lineage>
        <taxon>Bacteria</taxon>
        <taxon>Bacillati</taxon>
        <taxon>Cyanobacteriota</taxon>
        <taxon>Cyanophyceae</taxon>
        <taxon>Leptolyngbyales</taxon>
        <taxon>Leptolyngbyaceae</taxon>
        <taxon>Leptolyngbya group</taxon>
        <taxon>Leptolyngbya</taxon>
    </lineage>
</organism>
<reference evidence="1 2" key="2">
    <citation type="submission" date="2018-06" db="EMBL/GenBank/DDBJ databases">
        <title>Metagenomic assembly of (sub)arctic Cyanobacteria and their associated microbiome from non-axenic cultures.</title>
        <authorList>
            <person name="Baurain D."/>
        </authorList>
    </citation>
    <scope>NUCLEOTIDE SEQUENCE [LARGE SCALE GENOMIC DNA]</scope>
    <source>
        <strain evidence="1">ULC129bin1</strain>
    </source>
</reference>
<proteinExistence type="predicted"/>
<evidence type="ECO:0008006" key="3">
    <source>
        <dbReference type="Google" id="ProtNLM"/>
    </source>
</evidence>
<gene>
    <name evidence="1" type="ORF">DCF25_08120</name>
</gene>
<dbReference type="PANTHER" id="PTHR33835:SF2">
    <property type="entry name" value="LYSINE-TRNA LIGASE"/>
    <property type="match status" value="1"/>
</dbReference>
<protein>
    <recommendedName>
        <fullName evidence="3">DUF4336 domain-containing protein</fullName>
    </recommendedName>
</protein>
<reference evidence="2" key="1">
    <citation type="submission" date="2018-04" db="EMBL/GenBank/DDBJ databases">
        <authorList>
            <person name="Cornet L."/>
        </authorList>
    </citation>
    <scope>NUCLEOTIDE SEQUENCE [LARGE SCALE GENOMIC DNA]</scope>
</reference>
<dbReference type="Pfam" id="PF14234">
    <property type="entry name" value="DUF4336"/>
    <property type="match status" value="1"/>
</dbReference>
<dbReference type="Proteomes" id="UP000249354">
    <property type="component" value="Unassembled WGS sequence"/>
</dbReference>